<feature type="domain" description="Methyltransferase type 11" evidence="1">
    <location>
        <begin position="26"/>
        <end position="108"/>
    </location>
</feature>
<gene>
    <name evidence="2" type="ORF">UV48_C0017G0003</name>
</gene>
<dbReference type="Pfam" id="PF08241">
    <property type="entry name" value="Methyltransf_11"/>
    <property type="match status" value="1"/>
</dbReference>
<dbReference type="Proteomes" id="UP000034563">
    <property type="component" value="Unassembled WGS sequence"/>
</dbReference>
<dbReference type="InterPro" id="IPR029063">
    <property type="entry name" value="SAM-dependent_MTases_sf"/>
</dbReference>
<dbReference type="Gene3D" id="3.40.50.150">
    <property type="entry name" value="Vaccinia Virus protein VP39"/>
    <property type="match status" value="1"/>
</dbReference>
<accession>A0A0G1DWL5</accession>
<dbReference type="EMBL" id="LCEQ01000017">
    <property type="protein sequence ID" value="KKS75161.1"/>
    <property type="molecule type" value="Genomic_DNA"/>
</dbReference>
<evidence type="ECO:0000313" key="2">
    <source>
        <dbReference type="EMBL" id="KKS75161.1"/>
    </source>
</evidence>
<dbReference type="InterPro" id="IPR013216">
    <property type="entry name" value="Methyltransf_11"/>
</dbReference>
<evidence type="ECO:0000313" key="3">
    <source>
        <dbReference type="Proteomes" id="UP000034563"/>
    </source>
</evidence>
<dbReference type="SUPFAM" id="SSF53335">
    <property type="entry name" value="S-adenosyl-L-methionine-dependent methyltransferases"/>
    <property type="match status" value="1"/>
</dbReference>
<dbReference type="AlphaFoldDB" id="A0A0G1DWL5"/>
<protein>
    <submittedName>
        <fullName evidence="2">Glycosyl transferase family 2</fullName>
    </submittedName>
</protein>
<comment type="caution">
    <text evidence="2">The sequence shown here is derived from an EMBL/GenBank/DDBJ whole genome shotgun (WGS) entry which is preliminary data.</text>
</comment>
<dbReference type="GO" id="GO:0008757">
    <property type="term" value="F:S-adenosylmethionine-dependent methyltransferase activity"/>
    <property type="evidence" value="ECO:0007669"/>
    <property type="project" value="InterPro"/>
</dbReference>
<keyword evidence="2" id="KW-0808">Transferase</keyword>
<organism evidence="2 3">
    <name type="scientific">Candidatus Azambacteria bacterium GW2011_GWA2_42_9</name>
    <dbReference type="NCBI Taxonomy" id="1618613"/>
    <lineage>
        <taxon>Bacteria</taxon>
        <taxon>Candidatus Azamiibacteriota</taxon>
    </lineage>
</organism>
<evidence type="ECO:0000259" key="1">
    <source>
        <dbReference type="Pfam" id="PF08241"/>
    </source>
</evidence>
<proteinExistence type="predicted"/>
<name>A0A0G1DWL5_9BACT</name>
<reference evidence="2 3" key="1">
    <citation type="journal article" date="2015" name="Nature">
        <title>rRNA introns, odd ribosomes, and small enigmatic genomes across a large radiation of phyla.</title>
        <authorList>
            <person name="Brown C.T."/>
            <person name="Hug L.A."/>
            <person name="Thomas B.C."/>
            <person name="Sharon I."/>
            <person name="Castelle C.J."/>
            <person name="Singh A."/>
            <person name="Wilkins M.J."/>
            <person name="Williams K.H."/>
            <person name="Banfield J.F."/>
        </authorList>
    </citation>
    <scope>NUCLEOTIDE SEQUENCE [LARGE SCALE GENOMIC DNA]</scope>
</reference>
<sequence>MIYQIERYLLEKSIAKHAHYLKGRMLDVGSSGKSRYLNLFKNITDYVSLDYDSEFKPDIVSDAQSMPMIPNSSFDSIFCGLVLDDLPHPEKAIKEFNRVLRIDGNLMITVPALNIGAKDLNYWRFTPNGLRLLLEENRFEVLECEKVGLGVFSVTNQFFNRFIKIGLSLHKRKILRRIFNSLFYVSGNLSILLDKIFTGKTNNHFFIDIIVIAKKSNRG</sequence>